<evidence type="ECO:0000313" key="2">
    <source>
        <dbReference type="Proteomes" id="UP001314170"/>
    </source>
</evidence>
<dbReference type="Proteomes" id="UP001314170">
    <property type="component" value="Unassembled WGS sequence"/>
</dbReference>
<comment type="caution">
    <text evidence="1">The sequence shown here is derived from an EMBL/GenBank/DDBJ whole genome shotgun (WGS) entry which is preliminary data.</text>
</comment>
<evidence type="ECO:0000313" key="1">
    <source>
        <dbReference type="EMBL" id="CAK7324581.1"/>
    </source>
</evidence>
<sequence length="113" mass="12556">MTHASFKDCTIFLSKNLDRDIYDGEEGDPPPVVSQSLKNLHEYKLETLNSHNSASSGLVRSRRNHLVCRQFSKSGAMSKRDLALVMDARYAILLAPHMGCKVVLATDCFNSGK</sequence>
<organism evidence="1 2">
    <name type="scientific">Dovyalis caffra</name>
    <dbReference type="NCBI Taxonomy" id="77055"/>
    <lineage>
        <taxon>Eukaryota</taxon>
        <taxon>Viridiplantae</taxon>
        <taxon>Streptophyta</taxon>
        <taxon>Embryophyta</taxon>
        <taxon>Tracheophyta</taxon>
        <taxon>Spermatophyta</taxon>
        <taxon>Magnoliopsida</taxon>
        <taxon>eudicotyledons</taxon>
        <taxon>Gunneridae</taxon>
        <taxon>Pentapetalae</taxon>
        <taxon>rosids</taxon>
        <taxon>fabids</taxon>
        <taxon>Malpighiales</taxon>
        <taxon>Salicaceae</taxon>
        <taxon>Flacourtieae</taxon>
        <taxon>Dovyalis</taxon>
    </lineage>
</organism>
<reference evidence="1 2" key="1">
    <citation type="submission" date="2024-01" db="EMBL/GenBank/DDBJ databases">
        <authorList>
            <person name="Waweru B."/>
        </authorList>
    </citation>
    <scope>NUCLEOTIDE SEQUENCE [LARGE SCALE GENOMIC DNA]</scope>
</reference>
<dbReference type="AlphaFoldDB" id="A0AAV1QS96"/>
<gene>
    <name evidence="1" type="ORF">DCAF_LOCUS2229</name>
</gene>
<proteinExistence type="predicted"/>
<protein>
    <submittedName>
        <fullName evidence="1">Uncharacterized protein</fullName>
    </submittedName>
</protein>
<keyword evidence="2" id="KW-1185">Reference proteome</keyword>
<accession>A0AAV1QS96</accession>
<name>A0AAV1QS96_9ROSI</name>
<dbReference type="EMBL" id="CAWUPB010000351">
    <property type="protein sequence ID" value="CAK7324581.1"/>
    <property type="molecule type" value="Genomic_DNA"/>
</dbReference>